<dbReference type="RefSeq" id="WP_342308916.1">
    <property type="nucleotide sequence ID" value="NZ_CP150849.1"/>
</dbReference>
<evidence type="ECO:0008006" key="3">
    <source>
        <dbReference type="Google" id="ProtNLM"/>
    </source>
</evidence>
<dbReference type="EMBL" id="CP150849">
    <property type="protein sequence ID" value="WZW54941.1"/>
    <property type="molecule type" value="Genomic_DNA"/>
</dbReference>
<evidence type="ECO:0000313" key="1">
    <source>
        <dbReference type="EMBL" id="WZW54941.1"/>
    </source>
</evidence>
<reference evidence="1 2" key="1">
    <citation type="submission" date="2024-04" db="EMBL/GenBank/DDBJ databases">
        <title>Biological Control Activity of Plant Growth Promoting Rhizobacteria Burkholderia pyrrocinia BX1 against Tobacco black shank Introduction Tobacco black shank (TBS) caused by the oomycete Phytophthora. nicotianae (P. nicotianae) has become a destructive soil.</title>
        <authorList>
            <person name="Liu X."/>
            <person name="Shu C."/>
        </authorList>
    </citation>
    <scope>NUCLEOTIDE SEQUENCE [LARGE SCALE GENOMIC DNA]</scope>
    <source>
        <strain evidence="1 2">BX1</strain>
    </source>
</reference>
<protein>
    <recommendedName>
        <fullName evidence="3">DUF3592 domain-containing protein</fullName>
    </recommendedName>
</protein>
<evidence type="ECO:0000313" key="2">
    <source>
        <dbReference type="Proteomes" id="UP001484179"/>
    </source>
</evidence>
<sequence length="99" mass="11013">MKFLSFMVVLVLGAFIFYKYGINYTHVSAKGGVSIVAKRDCRNEVIKILQTYSGEHGYSINGYKLNASKNVLSYSLKDGNGRDLMAIVSVEDGKYELGF</sequence>
<accession>A0ABZ3BIR6</accession>
<organism evidence="1 2">
    <name type="scientific">Burkholderia pyrrocinia</name>
    <name type="common">Pseudomonas pyrrocinia</name>
    <dbReference type="NCBI Taxonomy" id="60550"/>
    <lineage>
        <taxon>Bacteria</taxon>
        <taxon>Pseudomonadati</taxon>
        <taxon>Pseudomonadota</taxon>
        <taxon>Betaproteobacteria</taxon>
        <taxon>Burkholderiales</taxon>
        <taxon>Burkholderiaceae</taxon>
        <taxon>Burkholderia</taxon>
        <taxon>Burkholderia cepacia complex</taxon>
    </lineage>
</organism>
<name>A0ABZ3BIR6_BURPY</name>
<dbReference type="Proteomes" id="UP001484179">
    <property type="component" value="Chromosome 1"/>
</dbReference>
<gene>
    <name evidence="1" type="ORF">WN985_04505</name>
</gene>
<keyword evidence="2" id="KW-1185">Reference proteome</keyword>
<proteinExistence type="predicted"/>